<dbReference type="Gene3D" id="1.10.10.2520">
    <property type="entry name" value="Cell wall hydrolase SleB, domain 1"/>
    <property type="match status" value="1"/>
</dbReference>
<dbReference type="KEGG" id="aar:Acear_1462"/>
<dbReference type="Pfam" id="PF07486">
    <property type="entry name" value="Hydrolase_2"/>
    <property type="match status" value="1"/>
</dbReference>
<evidence type="ECO:0000313" key="3">
    <source>
        <dbReference type="EMBL" id="ADL12972.1"/>
    </source>
</evidence>
<dbReference type="EMBL" id="CP002105">
    <property type="protein sequence ID" value="ADL12972.1"/>
    <property type="molecule type" value="Genomic_DNA"/>
</dbReference>
<dbReference type="HOGENOM" id="CLU_053345_2_0_9"/>
<keyword evidence="1" id="KW-0472">Membrane</keyword>
<dbReference type="Gene3D" id="6.20.240.60">
    <property type="match status" value="1"/>
</dbReference>
<protein>
    <submittedName>
        <fullName evidence="3">Cell wall hydrolase SleB</fullName>
    </submittedName>
</protein>
<dbReference type="OrthoDB" id="9785345at2"/>
<evidence type="ECO:0000256" key="1">
    <source>
        <dbReference type="SAM" id="Phobius"/>
    </source>
</evidence>
<reference evidence="3 4" key="1">
    <citation type="journal article" date="2010" name="Stand. Genomic Sci.">
        <title>Complete genome sequence of Acetohalobium arabaticum type strain (Z-7288).</title>
        <authorList>
            <person name="Sikorski J."/>
            <person name="Lapidus A."/>
            <person name="Chertkov O."/>
            <person name="Lucas S."/>
            <person name="Copeland A."/>
            <person name="Glavina Del Rio T."/>
            <person name="Nolan M."/>
            <person name="Tice H."/>
            <person name="Cheng J.F."/>
            <person name="Han C."/>
            <person name="Brambilla E."/>
            <person name="Pitluck S."/>
            <person name="Liolios K."/>
            <person name="Ivanova N."/>
            <person name="Mavromatis K."/>
            <person name="Mikhailova N."/>
            <person name="Pati A."/>
            <person name="Bruce D."/>
            <person name="Detter C."/>
            <person name="Tapia R."/>
            <person name="Goodwin L."/>
            <person name="Chen A."/>
            <person name="Palaniappan K."/>
            <person name="Land M."/>
            <person name="Hauser L."/>
            <person name="Chang Y.J."/>
            <person name="Jeffries C.D."/>
            <person name="Rohde M."/>
            <person name="Goker M."/>
            <person name="Spring S."/>
            <person name="Woyke T."/>
            <person name="Bristow J."/>
            <person name="Eisen J.A."/>
            <person name="Markowitz V."/>
            <person name="Hugenholtz P."/>
            <person name="Kyrpides N.C."/>
            <person name="Klenk H.P."/>
        </authorList>
    </citation>
    <scope>NUCLEOTIDE SEQUENCE [LARGE SCALE GENOMIC DNA]</scope>
    <source>
        <strain evidence="4">ATCC 49924 / DSM 5501 / Z-7288</strain>
    </source>
</reference>
<sequence>MTNKTGFSLKVVALTLIFTLLISYITVLLPLCQDNVAHASGLDIKVSSDDISKGLALILLFTVVREALEEDVNAENISDSNQGLLARIIHAEARGEPYRGQVAVGAVVLNRVRSSQFPDTIQEVVYQEGQFTSVENGQINLNPNKTAYRAAKEALSGRDPSKDALYFYNPDKARTLWWLSTRETTVEIGNHVFAE</sequence>
<dbReference type="AlphaFoldDB" id="D9QR31"/>
<dbReference type="GO" id="GO:0016787">
    <property type="term" value="F:hydrolase activity"/>
    <property type="evidence" value="ECO:0007669"/>
    <property type="project" value="UniProtKB-KW"/>
</dbReference>
<keyword evidence="1" id="KW-1133">Transmembrane helix</keyword>
<dbReference type="Proteomes" id="UP000001661">
    <property type="component" value="Chromosome"/>
</dbReference>
<feature type="domain" description="Cell wall hydrolase SleB" evidence="2">
    <location>
        <begin position="95"/>
        <end position="194"/>
    </location>
</feature>
<evidence type="ECO:0000259" key="2">
    <source>
        <dbReference type="Pfam" id="PF07486"/>
    </source>
</evidence>
<keyword evidence="1" id="KW-0812">Transmembrane</keyword>
<keyword evidence="4" id="KW-1185">Reference proteome</keyword>
<keyword evidence="3" id="KW-0378">Hydrolase</keyword>
<dbReference type="eggNOG" id="COG3773">
    <property type="taxonomic scope" value="Bacteria"/>
</dbReference>
<accession>D9QR31</accession>
<dbReference type="STRING" id="574087.Acear_1462"/>
<evidence type="ECO:0000313" key="4">
    <source>
        <dbReference type="Proteomes" id="UP000001661"/>
    </source>
</evidence>
<dbReference type="RefSeq" id="WP_013278417.1">
    <property type="nucleotide sequence ID" value="NC_014378.1"/>
</dbReference>
<organism evidence="3 4">
    <name type="scientific">Acetohalobium arabaticum (strain ATCC 49924 / DSM 5501 / Z-7288)</name>
    <dbReference type="NCBI Taxonomy" id="574087"/>
    <lineage>
        <taxon>Bacteria</taxon>
        <taxon>Bacillati</taxon>
        <taxon>Bacillota</taxon>
        <taxon>Clostridia</taxon>
        <taxon>Halanaerobiales</taxon>
        <taxon>Halobacteroidaceae</taxon>
        <taxon>Acetohalobium</taxon>
    </lineage>
</organism>
<feature type="transmembrane region" description="Helical" evidence="1">
    <location>
        <begin position="12"/>
        <end position="31"/>
    </location>
</feature>
<proteinExistence type="predicted"/>
<name>D9QR31_ACEAZ</name>
<dbReference type="InterPro" id="IPR042047">
    <property type="entry name" value="SleB_dom1"/>
</dbReference>
<gene>
    <name evidence="3" type="ordered locus">Acear_1462</name>
</gene>
<dbReference type="InterPro" id="IPR011105">
    <property type="entry name" value="Cell_wall_hydrolase_SleB"/>
</dbReference>